<feature type="non-terminal residue" evidence="2">
    <location>
        <position position="1"/>
    </location>
</feature>
<protein>
    <submittedName>
        <fullName evidence="2">Uncharacterized protein</fullName>
    </submittedName>
</protein>
<organism evidence="2 3">
    <name type="scientific">Streptomonospora algeriensis</name>
    <dbReference type="NCBI Taxonomy" id="995084"/>
    <lineage>
        <taxon>Bacteria</taxon>
        <taxon>Bacillati</taxon>
        <taxon>Actinomycetota</taxon>
        <taxon>Actinomycetes</taxon>
        <taxon>Streptosporangiales</taxon>
        <taxon>Nocardiopsidaceae</taxon>
        <taxon>Streptomonospora</taxon>
    </lineage>
</organism>
<sequence>PQPGTVAVAGAAHLGYGALAGAVAAGLLRRVTAGIGAAYGVVLWALMGMVWLPYAGWGLFGTALNPRIAVATLVLHLLYGITLGLLLDRPANTKGGRR</sequence>
<evidence type="ECO:0000256" key="1">
    <source>
        <dbReference type="SAM" id="Phobius"/>
    </source>
</evidence>
<accession>A0ABW3BLI4</accession>
<feature type="transmembrane region" description="Helical" evidence="1">
    <location>
        <begin position="68"/>
        <end position="87"/>
    </location>
</feature>
<comment type="caution">
    <text evidence="2">The sequence shown here is derived from an EMBL/GenBank/DDBJ whole genome shotgun (WGS) entry which is preliminary data.</text>
</comment>
<gene>
    <name evidence="2" type="ORF">ACFQZU_21580</name>
</gene>
<evidence type="ECO:0000313" key="2">
    <source>
        <dbReference type="EMBL" id="MFD0803892.1"/>
    </source>
</evidence>
<keyword evidence="1" id="KW-0812">Transmembrane</keyword>
<evidence type="ECO:0000313" key="3">
    <source>
        <dbReference type="Proteomes" id="UP001596956"/>
    </source>
</evidence>
<keyword evidence="1" id="KW-0472">Membrane</keyword>
<feature type="transmembrane region" description="Helical" evidence="1">
    <location>
        <begin position="35"/>
        <end position="56"/>
    </location>
</feature>
<dbReference type="EMBL" id="JBHTHR010001192">
    <property type="protein sequence ID" value="MFD0803892.1"/>
    <property type="molecule type" value="Genomic_DNA"/>
</dbReference>
<dbReference type="Proteomes" id="UP001596956">
    <property type="component" value="Unassembled WGS sequence"/>
</dbReference>
<proteinExistence type="predicted"/>
<name>A0ABW3BLI4_9ACTN</name>
<reference evidence="3" key="1">
    <citation type="journal article" date="2019" name="Int. J. Syst. Evol. Microbiol.">
        <title>The Global Catalogue of Microorganisms (GCM) 10K type strain sequencing project: providing services to taxonomists for standard genome sequencing and annotation.</title>
        <authorList>
            <consortium name="The Broad Institute Genomics Platform"/>
            <consortium name="The Broad Institute Genome Sequencing Center for Infectious Disease"/>
            <person name="Wu L."/>
            <person name="Ma J."/>
        </authorList>
    </citation>
    <scope>NUCLEOTIDE SEQUENCE [LARGE SCALE GENOMIC DNA]</scope>
    <source>
        <strain evidence="3">CCUG 63369</strain>
    </source>
</reference>
<keyword evidence="3" id="KW-1185">Reference proteome</keyword>
<keyword evidence="1" id="KW-1133">Transmembrane helix</keyword>
<feature type="transmembrane region" description="Helical" evidence="1">
    <location>
        <begin position="6"/>
        <end position="28"/>
    </location>
</feature>